<reference evidence="4 5" key="1">
    <citation type="submission" date="2019-01" db="EMBL/GenBank/DDBJ databases">
        <title>Genome sequencing of strain 2JSPR-7.</title>
        <authorList>
            <person name="Heo J."/>
            <person name="Kim S.-J."/>
            <person name="Kim J.-S."/>
            <person name="Hong S.-B."/>
            <person name="Kwon S.-W."/>
        </authorList>
    </citation>
    <scope>NUCLEOTIDE SEQUENCE [LARGE SCALE GENOMIC DNA]</scope>
    <source>
        <strain evidence="4 5">2JSPR-7</strain>
    </source>
</reference>
<dbReference type="AlphaFoldDB" id="A0A4P6ELJ5"/>
<evidence type="ECO:0000259" key="3">
    <source>
        <dbReference type="Pfam" id="PF01478"/>
    </source>
</evidence>
<dbReference type="OrthoDB" id="2087435at2"/>
<dbReference type="GO" id="GO:0004190">
    <property type="term" value="F:aspartic-type endopeptidase activity"/>
    <property type="evidence" value="ECO:0007669"/>
    <property type="project" value="InterPro"/>
</dbReference>
<dbReference type="EMBL" id="CP035495">
    <property type="protein sequence ID" value="QAY63544.1"/>
    <property type="molecule type" value="Genomic_DNA"/>
</dbReference>
<keyword evidence="2" id="KW-0812">Transmembrane</keyword>
<keyword evidence="5" id="KW-1185">Reference proteome</keyword>
<keyword evidence="2" id="KW-1133">Transmembrane helix</keyword>
<gene>
    <name evidence="4" type="ORF">ET495_10120</name>
</gene>
<feature type="transmembrane region" description="Helical" evidence="2">
    <location>
        <begin position="151"/>
        <end position="170"/>
    </location>
</feature>
<feature type="transmembrane region" description="Helical" evidence="2">
    <location>
        <begin position="120"/>
        <end position="144"/>
    </location>
</feature>
<accession>A0A4P6ELJ5</accession>
<dbReference type="Pfam" id="PF01478">
    <property type="entry name" value="Peptidase_A24"/>
    <property type="match status" value="1"/>
</dbReference>
<feature type="compositionally biased region" description="Basic and acidic residues" evidence="1">
    <location>
        <begin position="29"/>
        <end position="48"/>
    </location>
</feature>
<feature type="region of interest" description="Disordered" evidence="1">
    <location>
        <begin position="1"/>
        <end position="48"/>
    </location>
</feature>
<sequence>MVSRRSGHGDHRARWRGSVPCGRRGLALDPHRVEPAGRGSGADRRADPSDPRRLAAACGAIALVACVVAAIVDLSWAPLLAGLTAGAAVGVVFLALWRFTGLGMGDVRLATALAPIAGLAGWQTVVAFVVLTHLLAAPVALWALARRRRDIAFGPAVVAGLYLAVALAPML</sequence>
<proteinExistence type="predicted"/>
<evidence type="ECO:0000313" key="4">
    <source>
        <dbReference type="EMBL" id="QAY63544.1"/>
    </source>
</evidence>
<feature type="transmembrane region" description="Helical" evidence="2">
    <location>
        <begin position="54"/>
        <end position="72"/>
    </location>
</feature>
<feature type="domain" description="Prepilin type IV endopeptidase peptidase" evidence="3">
    <location>
        <begin position="61"/>
        <end position="140"/>
    </location>
</feature>
<dbReference type="KEGG" id="xyl:ET495_10120"/>
<dbReference type="InterPro" id="IPR000045">
    <property type="entry name" value="Prepilin_IV_endopep_pep"/>
</dbReference>
<evidence type="ECO:0000313" key="5">
    <source>
        <dbReference type="Proteomes" id="UP000291758"/>
    </source>
</evidence>
<evidence type="ECO:0000256" key="1">
    <source>
        <dbReference type="SAM" id="MobiDB-lite"/>
    </source>
</evidence>
<organism evidence="4 5">
    <name type="scientific">Xylanimonas allomyrinae</name>
    <dbReference type="NCBI Taxonomy" id="2509459"/>
    <lineage>
        <taxon>Bacteria</taxon>
        <taxon>Bacillati</taxon>
        <taxon>Actinomycetota</taxon>
        <taxon>Actinomycetes</taxon>
        <taxon>Micrococcales</taxon>
        <taxon>Promicromonosporaceae</taxon>
        <taxon>Xylanimonas</taxon>
    </lineage>
</organism>
<dbReference type="GO" id="GO:0016020">
    <property type="term" value="C:membrane"/>
    <property type="evidence" value="ECO:0007669"/>
    <property type="project" value="InterPro"/>
</dbReference>
<dbReference type="Gene3D" id="1.20.120.1220">
    <property type="match status" value="1"/>
</dbReference>
<protein>
    <submittedName>
        <fullName evidence="4">Prepilin peptidase</fullName>
    </submittedName>
</protein>
<evidence type="ECO:0000256" key="2">
    <source>
        <dbReference type="SAM" id="Phobius"/>
    </source>
</evidence>
<name>A0A4P6ELJ5_9MICO</name>
<dbReference type="Proteomes" id="UP000291758">
    <property type="component" value="Chromosome"/>
</dbReference>
<feature type="transmembrane region" description="Helical" evidence="2">
    <location>
        <begin position="79"/>
        <end position="100"/>
    </location>
</feature>
<keyword evidence="2" id="KW-0472">Membrane</keyword>